<accession>W0FSC5</accession>
<evidence type="ECO:0000313" key="1">
    <source>
        <dbReference type="EMBL" id="AHF25802.1"/>
    </source>
</evidence>
<keyword evidence="1" id="KW-0449">Lipoprotein</keyword>
<proteinExistence type="predicted"/>
<organism evidence="1">
    <name type="scientific">uncultured bacterium Contigcl_289</name>
    <dbReference type="NCBI Taxonomy" id="1393669"/>
    <lineage>
        <taxon>Bacteria</taxon>
        <taxon>environmental samples</taxon>
    </lineage>
</organism>
<protein>
    <submittedName>
        <fullName evidence="1">Outer membrane lipoprotein-sorting protein</fullName>
    </submittedName>
</protein>
<name>W0FSC5_9BACT</name>
<dbReference type="AlphaFoldDB" id="W0FSC5"/>
<reference evidence="1" key="1">
    <citation type="journal article" date="2013" name="PLoS ONE">
        <title>Metagenomic insights into the carbohydrate-active enzymes carried by the microorganisms adhering to solid digesta in the rumen of cows.</title>
        <authorList>
            <person name="Wang L."/>
            <person name="Hatem A."/>
            <person name="Catalyurek U.V."/>
            <person name="Morrison M."/>
            <person name="Yu Z."/>
        </authorList>
    </citation>
    <scope>NUCLEOTIDE SEQUENCE</scope>
</reference>
<sequence length="102" mass="11156">MSNKSIFNRILSAVAILATILVVFFSVTVISENVNHHCNDEEHCPVCAIILQCEQNIKTIGSGLILAVVSAMIIKVMVDTVACYTYQSVQTTLVSQKVRLDS</sequence>
<dbReference type="EMBL" id="KC246853">
    <property type="protein sequence ID" value="AHF25802.1"/>
    <property type="molecule type" value="Genomic_DNA"/>
</dbReference>